<evidence type="ECO:0008006" key="5">
    <source>
        <dbReference type="Google" id="ProtNLM"/>
    </source>
</evidence>
<feature type="region of interest" description="Disordered" evidence="1">
    <location>
        <begin position="20"/>
        <end position="49"/>
    </location>
</feature>
<protein>
    <recommendedName>
        <fullName evidence="5">HNH endonuclease</fullName>
    </recommendedName>
</protein>
<evidence type="ECO:0000313" key="3">
    <source>
        <dbReference type="EMBL" id="TVZ02082.1"/>
    </source>
</evidence>
<feature type="chain" id="PRO_5026721399" description="HNH endonuclease" evidence="2">
    <location>
        <begin position="21"/>
        <end position="218"/>
    </location>
</feature>
<evidence type="ECO:0000256" key="1">
    <source>
        <dbReference type="SAM" id="MobiDB-lite"/>
    </source>
</evidence>
<dbReference type="OrthoDB" id="163358at2"/>
<proteinExistence type="predicted"/>
<keyword evidence="4" id="KW-1185">Reference proteome</keyword>
<organism evidence="3 4">
    <name type="scientific">Trebonia kvetii</name>
    <dbReference type="NCBI Taxonomy" id="2480626"/>
    <lineage>
        <taxon>Bacteria</taxon>
        <taxon>Bacillati</taxon>
        <taxon>Actinomycetota</taxon>
        <taxon>Actinomycetes</taxon>
        <taxon>Streptosporangiales</taxon>
        <taxon>Treboniaceae</taxon>
        <taxon>Trebonia</taxon>
    </lineage>
</organism>
<comment type="caution">
    <text evidence="3">The sequence shown here is derived from an EMBL/GenBank/DDBJ whole genome shotgun (WGS) entry which is preliminary data.</text>
</comment>
<accession>A0A6P2BSP2</accession>
<gene>
    <name evidence="3" type="ORF">EAS64_31355</name>
</gene>
<evidence type="ECO:0000256" key="2">
    <source>
        <dbReference type="SAM" id="SignalP"/>
    </source>
</evidence>
<dbReference type="EMBL" id="RPFW01000006">
    <property type="protein sequence ID" value="TVZ02082.1"/>
    <property type="molecule type" value="Genomic_DNA"/>
</dbReference>
<feature type="signal peptide" evidence="2">
    <location>
        <begin position="1"/>
        <end position="20"/>
    </location>
</feature>
<dbReference type="Proteomes" id="UP000460272">
    <property type="component" value="Unassembled WGS sequence"/>
</dbReference>
<reference evidence="3 4" key="1">
    <citation type="submission" date="2018-11" db="EMBL/GenBank/DDBJ databases">
        <title>Trebonia kvetii gen.nov., sp.nov., a novel acidophilic actinobacterium, and proposal of the new actinobacterial family Treboniaceae fam. nov.</title>
        <authorList>
            <person name="Rapoport D."/>
            <person name="Sagova-Mareckova M."/>
            <person name="Sedlacek I."/>
            <person name="Provaznik J."/>
            <person name="Kralova S."/>
            <person name="Pavlinic D."/>
            <person name="Benes V."/>
            <person name="Kopecky J."/>
        </authorList>
    </citation>
    <scope>NUCLEOTIDE SEQUENCE [LARGE SCALE GENOMIC DNA]</scope>
    <source>
        <strain evidence="3 4">15Tr583</strain>
    </source>
</reference>
<keyword evidence="2" id="KW-0732">Signal</keyword>
<name>A0A6P2BSP2_9ACTN</name>
<evidence type="ECO:0000313" key="4">
    <source>
        <dbReference type="Proteomes" id="UP000460272"/>
    </source>
</evidence>
<feature type="compositionally biased region" description="Low complexity" evidence="1">
    <location>
        <begin position="20"/>
        <end position="42"/>
    </location>
</feature>
<sequence length="218" mass="22254">MPLALLVTGCGALGSALSSAASSPGTSSPATSSAIAASTSGPVAGPGPQATYRVQPQPAPGTCHYVVLSASAGDYLPDPRCTPGATNPRVTQADLASTICKSGYTASIRPPASITGREKKASEAAYGFTGKASTTEYDHLISLELGGDPNSALNLWPEPNKARAAGVNNPKDRVEDKLKSLICNAVHKKAYLPLAKAQYLIATNWTTAIATAESELVS</sequence>
<dbReference type="AlphaFoldDB" id="A0A6P2BSP2"/>